<dbReference type="STRING" id="551990.SAMN05192550_2434"/>
<evidence type="ECO:0000313" key="3">
    <source>
        <dbReference type="EMBL" id="OCB68629.1"/>
    </source>
</evidence>
<evidence type="ECO:0000313" key="5">
    <source>
        <dbReference type="Proteomes" id="UP000093226"/>
    </source>
</evidence>
<gene>
    <name evidence="3" type="ORF">FBGL_15635</name>
    <name evidence="2" type="ORF">FGL01_22530</name>
    <name evidence="4" type="ORF">SAMN05192550_2434</name>
</gene>
<reference evidence="5" key="1">
    <citation type="submission" date="2016-03" db="EMBL/GenBank/DDBJ databases">
        <title>Draft genome sequence of Paenibacillus glacialis DSM 22343.</title>
        <authorList>
            <person name="Shin S.-K."/>
            <person name="Yi H."/>
        </authorList>
    </citation>
    <scope>NUCLEOTIDE SEQUENCE [LARGE SCALE GENOMIC DNA]</scope>
    <source>
        <strain evidence="5">NBRC 105008</strain>
    </source>
</reference>
<keyword evidence="1" id="KW-0812">Transmembrane</keyword>
<dbReference type="Proteomes" id="UP000182367">
    <property type="component" value="Unassembled WGS sequence"/>
</dbReference>
<evidence type="ECO:0000313" key="4">
    <source>
        <dbReference type="EMBL" id="SDJ62398.1"/>
    </source>
</evidence>
<protein>
    <submittedName>
        <fullName evidence="3">Uncharacterized protein</fullName>
    </submittedName>
</protein>
<reference evidence="4 6" key="3">
    <citation type="submission" date="2016-10" db="EMBL/GenBank/DDBJ databases">
        <authorList>
            <person name="Varghese N."/>
            <person name="Submissions S."/>
        </authorList>
    </citation>
    <scope>NUCLEOTIDE SEQUENCE [LARGE SCALE GENOMIC DNA]</scope>
    <source>
        <strain evidence="4 6">Gm-149</strain>
    </source>
</reference>
<keyword evidence="6" id="KW-1185">Reference proteome</keyword>
<evidence type="ECO:0000313" key="7">
    <source>
        <dbReference type="Proteomes" id="UP000321579"/>
    </source>
</evidence>
<feature type="transmembrane region" description="Helical" evidence="1">
    <location>
        <begin position="201"/>
        <end position="220"/>
    </location>
</feature>
<evidence type="ECO:0000313" key="2">
    <source>
        <dbReference type="EMBL" id="GEL11514.1"/>
    </source>
</evidence>
<reference evidence="3" key="2">
    <citation type="submission" date="2016-03" db="EMBL/GenBank/DDBJ databases">
        <authorList>
            <person name="Ploux O."/>
        </authorList>
    </citation>
    <scope>NUCLEOTIDE SEQUENCE</scope>
    <source>
        <strain evidence="3">NBRC 105008</strain>
    </source>
</reference>
<dbReference type="AlphaFoldDB" id="A0A1B9DG50"/>
<reference evidence="2 7" key="4">
    <citation type="submission" date="2019-07" db="EMBL/GenBank/DDBJ databases">
        <title>Whole genome shotgun sequence of Flavobacterium glycines NBRC 105008.</title>
        <authorList>
            <person name="Hosoyama A."/>
            <person name="Uohara A."/>
            <person name="Ohji S."/>
            <person name="Ichikawa N."/>
        </authorList>
    </citation>
    <scope>NUCLEOTIDE SEQUENCE [LARGE SCALE GENOMIC DNA]</scope>
    <source>
        <strain evidence="2 7">NBRC 105008</strain>
    </source>
</reference>
<evidence type="ECO:0000313" key="6">
    <source>
        <dbReference type="Proteomes" id="UP000182367"/>
    </source>
</evidence>
<dbReference type="OrthoDB" id="820979at2"/>
<keyword evidence="1" id="KW-0472">Membrane</keyword>
<comment type="caution">
    <text evidence="3">The sequence shown here is derived from an EMBL/GenBank/DDBJ whole genome shotgun (WGS) entry which is preliminary data.</text>
</comment>
<name>A0A1B9DG50_9FLAO</name>
<organism evidence="3 5">
    <name type="scientific">Flavobacterium glycines</name>
    <dbReference type="NCBI Taxonomy" id="551990"/>
    <lineage>
        <taxon>Bacteria</taxon>
        <taxon>Pseudomonadati</taxon>
        <taxon>Bacteroidota</taxon>
        <taxon>Flavobacteriia</taxon>
        <taxon>Flavobacteriales</taxon>
        <taxon>Flavobacteriaceae</taxon>
        <taxon>Flavobacterium</taxon>
    </lineage>
</organism>
<dbReference type="Proteomes" id="UP000093226">
    <property type="component" value="Unassembled WGS sequence"/>
</dbReference>
<sequence length="305" mass="35790">MEITSKRHPYKFYLTLILCNIVLTIFASFLLIKSLELNNGKYGLGTLFIFGIAISITIGFIKNASNFVLNTKGLFFKNIFYPWEDLTTVKLTGKGDMVFTTGECATLIFKDNKKIEIFDDFYSNISDIKCYIQKNVVDKNEQTEISTEKQSFIDINQEFFIPYKGNPVFSFRGIMTWGVILFFILIPFFSKKPNNSTGLTFISLISLIWFLLNSRAMYFFEISENFFIIRNHYYFWVKDIYNISDIREVVYDRQHKQPNNLRIISKDFNTKTYFAGSLTDKTWLEMKQELESKNISVRNHCIPEN</sequence>
<dbReference type="EMBL" id="LVEO01000030">
    <property type="protein sequence ID" value="OCB68629.1"/>
    <property type="molecule type" value="Genomic_DNA"/>
</dbReference>
<dbReference type="EMBL" id="BJVF01000004">
    <property type="protein sequence ID" value="GEL11514.1"/>
    <property type="molecule type" value="Genomic_DNA"/>
</dbReference>
<dbReference type="Proteomes" id="UP000321579">
    <property type="component" value="Unassembled WGS sequence"/>
</dbReference>
<dbReference type="RefSeq" id="WP_066330026.1">
    <property type="nucleotide sequence ID" value="NZ_BJVF01000004.1"/>
</dbReference>
<evidence type="ECO:0000256" key="1">
    <source>
        <dbReference type="SAM" id="Phobius"/>
    </source>
</evidence>
<feature type="transmembrane region" description="Helical" evidence="1">
    <location>
        <begin position="169"/>
        <end position="189"/>
    </location>
</feature>
<feature type="transmembrane region" description="Helical" evidence="1">
    <location>
        <begin position="12"/>
        <end position="32"/>
    </location>
</feature>
<proteinExistence type="predicted"/>
<keyword evidence="1" id="KW-1133">Transmembrane helix</keyword>
<feature type="transmembrane region" description="Helical" evidence="1">
    <location>
        <begin position="44"/>
        <end position="61"/>
    </location>
</feature>
<accession>A0A1B9DG50</accession>
<dbReference type="EMBL" id="FNEO01000005">
    <property type="protein sequence ID" value="SDJ62398.1"/>
    <property type="molecule type" value="Genomic_DNA"/>
</dbReference>